<evidence type="ECO:0000256" key="1">
    <source>
        <dbReference type="PROSITE-ProRule" id="PRU01248"/>
    </source>
</evidence>
<evidence type="ECO:0000259" key="2">
    <source>
        <dbReference type="PROSITE" id="PS51900"/>
    </source>
</evidence>
<sequence length="344" mass="40239">MKVLIERFLNHQEIEGFVKGKSQTTYERKLEIFRMYIEERMNVSKEGVLVYLNGMGIEDIKKSMLYYIDLIGIKHEDTMRLYVSVVREFMRYLYKYKYIQNPILINSIGLTKKDENSFNFVIDKYIFELLESKQLKFSLSKTPISAKEFFELLQACDNTINTTDHSILYGKGKYYGDYTNFVAALMTKFIMFTGIKVSIIYSIKSKDYIMELNKIRINNYWIRLPDNYALQLKKYHSIVGNLLSEDGNLFVNYDGSSIDNNNSIGAFIKNSLVESKSFSTSRVSKYAIIELMKVGISSQIIKEFTGNKDTIIRYCSDKVDEEMLDIKNRLIDSKIRSLDFIDNF</sequence>
<proteinExistence type="predicted"/>
<dbReference type="PROSITE" id="PS51900">
    <property type="entry name" value="CB"/>
    <property type="match status" value="1"/>
</dbReference>
<evidence type="ECO:0000313" key="3">
    <source>
        <dbReference type="EMBL" id="MDQ0165706.1"/>
    </source>
</evidence>
<dbReference type="Proteomes" id="UP001235840">
    <property type="component" value="Unassembled WGS sequence"/>
</dbReference>
<name>A0ABT9VXJ3_9BACI</name>
<feature type="domain" description="Core-binding (CB)" evidence="2">
    <location>
        <begin position="1"/>
        <end position="94"/>
    </location>
</feature>
<organism evidence="3 4">
    <name type="scientific">Caldalkalibacillus horti</name>
    <dbReference type="NCBI Taxonomy" id="77523"/>
    <lineage>
        <taxon>Bacteria</taxon>
        <taxon>Bacillati</taxon>
        <taxon>Bacillota</taxon>
        <taxon>Bacilli</taxon>
        <taxon>Bacillales</taxon>
        <taxon>Bacillaceae</taxon>
        <taxon>Caldalkalibacillus</taxon>
    </lineage>
</organism>
<keyword evidence="1" id="KW-0238">DNA-binding</keyword>
<comment type="caution">
    <text evidence="3">The sequence shown here is derived from an EMBL/GenBank/DDBJ whole genome shotgun (WGS) entry which is preliminary data.</text>
</comment>
<dbReference type="RefSeq" id="WP_307393113.1">
    <property type="nucleotide sequence ID" value="NZ_BAAADK010000011.1"/>
</dbReference>
<dbReference type="InterPro" id="IPR044068">
    <property type="entry name" value="CB"/>
</dbReference>
<accession>A0ABT9VXJ3</accession>
<evidence type="ECO:0000313" key="4">
    <source>
        <dbReference type="Proteomes" id="UP001235840"/>
    </source>
</evidence>
<reference evidence="3 4" key="1">
    <citation type="submission" date="2023-07" db="EMBL/GenBank/DDBJ databases">
        <title>Genomic Encyclopedia of Type Strains, Phase IV (KMG-IV): sequencing the most valuable type-strain genomes for metagenomic binning, comparative biology and taxonomic classification.</title>
        <authorList>
            <person name="Goeker M."/>
        </authorList>
    </citation>
    <scope>NUCLEOTIDE SEQUENCE [LARGE SCALE GENOMIC DNA]</scope>
    <source>
        <strain evidence="3 4">DSM 12751</strain>
    </source>
</reference>
<dbReference type="InterPro" id="IPR011010">
    <property type="entry name" value="DNA_brk_join_enz"/>
</dbReference>
<gene>
    <name evidence="3" type="ORF">J2S11_001607</name>
</gene>
<protein>
    <submittedName>
        <fullName evidence="3">Integrase</fullName>
    </submittedName>
</protein>
<keyword evidence="4" id="KW-1185">Reference proteome</keyword>
<dbReference type="EMBL" id="JAUSTY010000005">
    <property type="protein sequence ID" value="MDQ0165706.1"/>
    <property type="molecule type" value="Genomic_DNA"/>
</dbReference>
<dbReference type="SUPFAM" id="SSF56349">
    <property type="entry name" value="DNA breaking-rejoining enzymes"/>
    <property type="match status" value="1"/>
</dbReference>